<dbReference type="PANTHER" id="PTHR31346">
    <property type="entry name" value="MULTIPLE ORGANELLAR RNA EDITING FACTOR 2, CHLOROPLASTIC-RELATED-RELATED"/>
    <property type="match status" value="1"/>
</dbReference>
<accession>A0AAE0ASU2</accession>
<proteinExistence type="predicted"/>
<name>A0AAE0ASU2_9ROSI</name>
<evidence type="ECO:0000313" key="5">
    <source>
        <dbReference type="EMBL" id="KAK3222914.1"/>
    </source>
</evidence>
<dbReference type="GO" id="GO:0080156">
    <property type="term" value="P:mitochondrial mRNA modification"/>
    <property type="evidence" value="ECO:0007669"/>
    <property type="project" value="TreeGrafter"/>
</dbReference>
<dbReference type="InterPro" id="IPR039206">
    <property type="entry name" value="MORF/ORRM1/DAG-like"/>
</dbReference>
<feature type="compositionally biased region" description="Low complexity" evidence="3">
    <location>
        <begin position="309"/>
        <end position="320"/>
    </location>
</feature>
<feature type="compositionally biased region" description="Polar residues" evidence="3">
    <location>
        <begin position="258"/>
        <end position="276"/>
    </location>
</feature>
<organism evidence="5 6">
    <name type="scientific">Dipteronia sinensis</name>
    <dbReference type="NCBI Taxonomy" id="43782"/>
    <lineage>
        <taxon>Eukaryota</taxon>
        <taxon>Viridiplantae</taxon>
        <taxon>Streptophyta</taxon>
        <taxon>Embryophyta</taxon>
        <taxon>Tracheophyta</taxon>
        <taxon>Spermatophyta</taxon>
        <taxon>Magnoliopsida</taxon>
        <taxon>eudicotyledons</taxon>
        <taxon>Gunneridae</taxon>
        <taxon>Pentapetalae</taxon>
        <taxon>rosids</taxon>
        <taxon>malvids</taxon>
        <taxon>Sapindales</taxon>
        <taxon>Sapindaceae</taxon>
        <taxon>Hippocastanoideae</taxon>
        <taxon>Acereae</taxon>
        <taxon>Dipteronia</taxon>
    </lineage>
</organism>
<dbReference type="EMBL" id="JANJYJ010000003">
    <property type="protein sequence ID" value="KAK3222914.1"/>
    <property type="molecule type" value="Genomic_DNA"/>
</dbReference>
<feature type="compositionally biased region" description="Low complexity" evidence="3">
    <location>
        <begin position="218"/>
        <end position="244"/>
    </location>
</feature>
<dbReference type="Proteomes" id="UP001281410">
    <property type="component" value="Unassembled WGS sequence"/>
</dbReference>
<gene>
    <name evidence="5" type="ORF">Dsin_009939</name>
</gene>
<feature type="region of interest" description="Disordered" evidence="3">
    <location>
        <begin position="352"/>
        <end position="372"/>
    </location>
</feature>
<dbReference type="Gene3D" id="3.30.70.80">
    <property type="entry name" value="Peptidase S8 propeptide/proteinase inhibitor I9"/>
    <property type="match status" value="1"/>
</dbReference>
<evidence type="ECO:0000256" key="3">
    <source>
        <dbReference type="SAM" id="MobiDB-lite"/>
    </source>
</evidence>
<evidence type="ECO:0000259" key="4">
    <source>
        <dbReference type="Pfam" id="PF21864"/>
    </source>
</evidence>
<dbReference type="GO" id="GO:0005739">
    <property type="term" value="C:mitochondrion"/>
    <property type="evidence" value="ECO:0007669"/>
    <property type="project" value="TreeGrafter"/>
</dbReference>
<comment type="caution">
    <text evidence="5">The sequence shown here is derived from an EMBL/GenBank/DDBJ whole genome shotgun (WGS) entry which is preliminary data.</text>
</comment>
<keyword evidence="1" id="KW-0507">mRNA processing</keyword>
<feature type="region of interest" description="Disordered" evidence="3">
    <location>
        <begin position="182"/>
        <end position="329"/>
    </location>
</feature>
<evidence type="ECO:0000256" key="1">
    <source>
        <dbReference type="ARBA" id="ARBA00022664"/>
    </source>
</evidence>
<dbReference type="GO" id="GO:0006397">
    <property type="term" value="P:mRNA processing"/>
    <property type="evidence" value="ECO:0007669"/>
    <property type="project" value="UniProtKB-KW"/>
</dbReference>
<evidence type="ECO:0000256" key="2">
    <source>
        <dbReference type="ARBA" id="ARBA00022946"/>
    </source>
</evidence>
<feature type="compositionally biased region" description="Polar residues" evidence="3">
    <location>
        <begin position="361"/>
        <end position="372"/>
    </location>
</feature>
<sequence length="400" mass="43978">MAQSSLRLRRALTTLAALHRPALSTPLLLKPSSSVSSHSSQQQPSLASVVQSRRFRSLPTISLSSSKQYHLYKEGDDITPDTILFEGCDYNHWLITMEFPKNPGPTPEEMVQTYVETCAKGLNISLEEAKKIIYACSTTTYEGFQAVMTEEESKKFEALPGVVFVLPDSYIDPVNKQYGGDKYENGIITPRPPPIQQRNTGGRFRDQNRNPGRPRYSQQGGPMQNQQGGPMQYQQGGPMQYPPNSGGPMQGDGRNYRAPQNVSPQQNYQPQQNFGTAGQGGGPMPMNNTDYAPGGRGAYHADRGGPMPSYQGSYNQGQQGDRYPSQADQRNYGQSNVARDNINYTPPSHDGTYGQGAGPNYGQNWQGSGQGLTQVEQGNVEGDRRNYAPMGQTGIDQGRY</sequence>
<dbReference type="PANTHER" id="PTHR31346:SF5">
    <property type="entry name" value="MULTIPLE ORGANELLAR RNA EDITING FACTOR 1, MITOCHONDRIAL"/>
    <property type="match status" value="1"/>
</dbReference>
<feature type="compositionally biased region" description="Low complexity" evidence="3">
    <location>
        <begin position="31"/>
        <end position="48"/>
    </location>
</feature>
<dbReference type="InterPro" id="IPR054059">
    <property type="entry name" value="MORF/ORRM1/DAG-like_MORF"/>
</dbReference>
<dbReference type="AlphaFoldDB" id="A0AAE0ASU2"/>
<evidence type="ECO:0000313" key="6">
    <source>
        <dbReference type="Proteomes" id="UP001281410"/>
    </source>
</evidence>
<dbReference type="GO" id="GO:0016554">
    <property type="term" value="P:cytidine to uridine editing"/>
    <property type="evidence" value="ECO:0007669"/>
    <property type="project" value="InterPro"/>
</dbReference>
<protein>
    <recommendedName>
        <fullName evidence="4">MORF/ORRM1/DAG-like MORF domain-containing protein</fullName>
    </recommendedName>
</protein>
<feature type="region of interest" description="Disordered" evidence="3">
    <location>
        <begin position="31"/>
        <end position="51"/>
    </location>
</feature>
<feature type="region of interest" description="Disordered" evidence="3">
    <location>
        <begin position="381"/>
        <end position="400"/>
    </location>
</feature>
<keyword evidence="2" id="KW-0809">Transit peptide</keyword>
<feature type="domain" description="MORF/ORRM1/DAG-like MORF" evidence="4">
    <location>
        <begin position="90"/>
        <end position="183"/>
    </location>
</feature>
<dbReference type="Pfam" id="PF21864">
    <property type="entry name" value="MORF_dom"/>
    <property type="match status" value="1"/>
</dbReference>
<keyword evidence="6" id="KW-1185">Reference proteome</keyword>
<dbReference type="InterPro" id="IPR037045">
    <property type="entry name" value="S8pro/Inhibitor_I9_sf"/>
</dbReference>
<reference evidence="5" key="1">
    <citation type="journal article" date="2023" name="Plant J.">
        <title>Genome sequences and population genomics provide insights into the demographic history, inbreeding, and mutation load of two 'living fossil' tree species of Dipteronia.</title>
        <authorList>
            <person name="Feng Y."/>
            <person name="Comes H.P."/>
            <person name="Chen J."/>
            <person name="Zhu S."/>
            <person name="Lu R."/>
            <person name="Zhang X."/>
            <person name="Li P."/>
            <person name="Qiu J."/>
            <person name="Olsen K.M."/>
            <person name="Qiu Y."/>
        </authorList>
    </citation>
    <scope>NUCLEOTIDE SEQUENCE</scope>
    <source>
        <strain evidence="5">NBL</strain>
    </source>
</reference>